<keyword evidence="13" id="KW-1185">Reference proteome</keyword>
<organism evidence="12 13">
    <name type="scientific">Brachybacterium fresconis</name>
    <dbReference type="NCBI Taxonomy" id="173363"/>
    <lineage>
        <taxon>Bacteria</taxon>
        <taxon>Bacillati</taxon>
        <taxon>Actinomycetota</taxon>
        <taxon>Actinomycetes</taxon>
        <taxon>Micrococcales</taxon>
        <taxon>Dermabacteraceae</taxon>
        <taxon>Brachybacterium</taxon>
    </lineage>
</organism>
<comment type="function">
    <text evidence="1 9">Catalyzes the acetylation of L-2,4-diaminobutyrate (DABA) to gamma-N-acetyl-alpha,gamma-diaminobutyric acid (ADABA) with acetyl coenzyme A.</text>
</comment>
<accession>A0ABS4YIU2</accession>
<dbReference type="Pfam" id="PF00583">
    <property type="entry name" value="Acetyltransf_1"/>
    <property type="match status" value="1"/>
</dbReference>
<dbReference type="CDD" id="cd04301">
    <property type="entry name" value="NAT_SF"/>
    <property type="match status" value="1"/>
</dbReference>
<evidence type="ECO:0000256" key="8">
    <source>
        <dbReference type="ARBA" id="ARBA00048924"/>
    </source>
</evidence>
<comment type="catalytic activity">
    <reaction evidence="8 9">
        <text>L-2,4-diaminobutanoate + acetyl-CoA = (2S)-4-acetamido-2-aminobutanoate + CoA + H(+)</text>
        <dbReference type="Rhea" id="RHEA:16901"/>
        <dbReference type="ChEBI" id="CHEBI:15378"/>
        <dbReference type="ChEBI" id="CHEBI:57287"/>
        <dbReference type="ChEBI" id="CHEBI:57288"/>
        <dbReference type="ChEBI" id="CHEBI:58761"/>
        <dbReference type="ChEBI" id="CHEBI:58929"/>
        <dbReference type="EC" id="2.3.1.178"/>
    </reaction>
</comment>
<evidence type="ECO:0000256" key="3">
    <source>
        <dbReference type="ARBA" id="ARBA00010712"/>
    </source>
</evidence>
<reference evidence="12 13" key="1">
    <citation type="submission" date="2021-03" db="EMBL/GenBank/DDBJ databases">
        <title>Sequencing the genomes of 1000 actinobacteria strains.</title>
        <authorList>
            <person name="Klenk H.-P."/>
        </authorList>
    </citation>
    <scope>NUCLEOTIDE SEQUENCE [LARGE SCALE GENOMIC DNA]</scope>
    <source>
        <strain evidence="12 13">DSM 14564</strain>
    </source>
</reference>
<evidence type="ECO:0000256" key="1">
    <source>
        <dbReference type="ARBA" id="ARBA00003741"/>
    </source>
</evidence>
<evidence type="ECO:0000259" key="11">
    <source>
        <dbReference type="PROSITE" id="PS51186"/>
    </source>
</evidence>
<dbReference type="Proteomes" id="UP000698222">
    <property type="component" value="Unassembled WGS sequence"/>
</dbReference>
<evidence type="ECO:0000256" key="5">
    <source>
        <dbReference type="ARBA" id="ARBA00017935"/>
    </source>
</evidence>
<evidence type="ECO:0000256" key="7">
    <source>
        <dbReference type="ARBA" id="ARBA00023315"/>
    </source>
</evidence>
<keyword evidence="7 9" id="KW-0012">Acyltransferase</keyword>
<dbReference type="EMBL" id="JAGIOC010000001">
    <property type="protein sequence ID" value="MBP2408698.1"/>
    <property type="molecule type" value="Genomic_DNA"/>
</dbReference>
<evidence type="ECO:0000256" key="4">
    <source>
        <dbReference type="ARBA" id="ARBA00012355"/>
    </source>
</evidence>
<comment type="similarity">
    <text evidence="3 9">Belongs to the acetyltransferase family. EctA subfamily.</text>
</comment>
<evidence type="ECO:0000256" key="9">
    <source>
        <dbReference type="RuleBase" id="RU365045"/>
    </source>
</evidence>
<dbReference type="RefSeq" id="WP_209889540.1">
    <property type="nucleotide sequence ID" value="NZ_BAAAJV010000001.1"/>
</dbReference>
<dbReference type="InterPro" id="IPR000182">
    <property type="entry name" value="GNAT_dom"/>
</dbReference>
<dbReference type="EC" id="2.3.1.178" evidence="4 9"/>
<sequence length="183" mass="19918">MGQLTTSSDRHSSTRDTTGTPVPGFEITSPTRHQGADMWRVARDSGTLDLNTSYAYLLMARDFAETSRVALQDGEVVGFVLGYRRPLDPGCLFIWQIAVDSSMRGRKVAAQMLDALVSDLSGVRTLETTITEDNAASQRLFASFAERHGAAHRIEPLIEEADFPDPGHGAELLHLIGELNSGS</sequence>
<name>A0ABS4YIU2_9MICO</name>
<dbReference type="PROSITE" id="PS51186">
    <property type="entry name" value="GNAT"/>
    <property type="match status" value="1"/>
</dbReference>
<evidence type="ECO:0000313" key="13">
    <source>
        <dbReference type="Proteomes" id="UP000698222"/>
    </source>
</evidence>
<evidence type="ECO:0000256" key="2">
    <source>
        <dbReference type="ARBA" id="ARBA00004978"/>
    </source>
</evidence>
<comment type="caution">
    <text evidence="12">The sequence shown here is derived from an EMBL/GenBank/DDBJ whole genome shotgun (WGS) entry which is preliminary data.</text>
</comment>
<dbReference type="InterPro" id="IPR012772">
    <property type="entry name" value="Ectoine_EctA"/>
</dbReference>
<dbReference type="NCBIfam" id="TIGR02406">
    <property type="entry name" value="ectoine_EctA"/>
    <property type="match status" value="1"/>
</dbReference>
<keyword evidence="6 9" id="KW-0808">Transferase</keyword>
<evidence type="ECO:0000256" key="6">
    <source>
        <dbReference type="ARBA" id="ARBA00022679"/>
    </source>
</evidence>
<dbReference type="SUPFAM" id="SSF55729">
    <property type="entry name" value="Acyl-CoA N-acyltransferases (Nat)"/>
    <property type="match status" value="1"/>
</dbReference>
<evidence type="ECO:0000313" key="12">
    <source>
        <dbReference type="EMBL" id="MBP2408698.1"/>
    </source>
</evidence>
<proteinExistence type="inferred from homology"/>
<protein>
    <recommendedName>
        <fullName evidence="5 9">L-2,4-diaminobutyric acid acetyltransferase</fullName>
        <shortName evidence="9">DABA acetyltransferase</shortName>
        <ecNumber evidence="4 9">2.3.1.178</ecNumber>
    </recommendedName>
</protein>
<comment type="pathway">
    <text evidence="2 9">Amine and polyamine biosynthesis; ectoine biosynthesis; L-ectoine from L-aspartate 4-semialdehyde: step 2/3.</text>
</comment>
<dbReference type="GO" id="GO:0033816">
    <property type="term" value="F:diaminobutyrate acetyltransferase activity"/>
    <property type="evidence" value="ECO:0007669"/>
    <property type="project" value="UniProtKB-EC"/>
</dbReference>
<feature type="domain" description="N-acetyltransferase" evidence="11">
    <location>
        <begin position="25"/>
        <end position="164"/>
    </location>
</feature>
<gene>
    <name evidence="9" type="primary">ectA</name>
    <name evidence="12" type="ORF">JOF44_001601</name>
</gene>
<evidence type="ECO:0000256" key="10">
    <source>
        <dbReference type="SAM" id="MobiDB-lite"/>
    </source>
</evidence>
<dbReference type="Gene3D" id="3.40.630.30">
    <property type="match status" value="1"/>
</dbReference>
<feature type="region of interest" description="Disordered" evidence="10">
    <location>
        <begin position="1"/>
        <end position="30"/>
    </location>
</feature>
<dbReference type="InterPro" id="IPR016181">
    <property type="entry name" value="Acyl_CoA_acyltransferase"/>
</dbReference>